<evidence type="ECO:0000313" key="8">
    <source>
        <dbReference type="Proteomes" id="UP001149607"/>
    </source>
</evidence>
<dbReference type="GO" id="GO:0009102">
    <property type="term" value="P:biotin biosynthetic process"/>
    <property type="evidence" value="ECO:0007669"/>
    <property type="project" value="UniProtKB-KW"/>
</dbReference>
<dbReference type="InterPro" id="IPR010076">
    <property type="entry name" value="BioH"/>
</dbReference>
<dbReference type="PANTHER" id="PTHR43798:SF33">
    <property type="entry name" value="HYDROLASE, PUTATIVE (AFU_ORTHOLOGUE AFUA_2G14860)-RELATED"/>
    <property type="match status" value="1"/>
</dbReference>
<name>A0A9X4IAZ4_9NEIS</name>
<dbReference type="PANTHER" id="PTHR43798">
    <property type="entry name" value="MONOACYLGLYCEROL LIPASE"/>
    <property type="match status" value="1"/>
</dbReference>
<evidence type="ECO:0000313" key="6">
    <source>
        <dbReference type="EMBL" id="MDD9327879.1"/>
    </source>
</evidence>
<gene>
    <name evidence="6" type="primary">bioH</name>
    <name evidence="6" type="ORF">ORY91_001293</name>
    <name evidence="7" type="ORF">V9W64_06485</name>
</gene>
<dbReference type="AlphaFoldDB" id="A0A9X4IAZ4"/>
<evidence type="ECO:0000313" key="7">
    <source>
        <dbReference type="EMBL" id="WWY02374.1"/>
    </source>
</evidence>
<dbReference type="GO" id="GO:0016020">
    <property type="term" value="C:membrane"/>
    <property type="evidence" value="ECO:0007669"/>
    <property type="project" value="TreeGrafter"/>
</dbReference>
<dbReference type="NCBIfam" id="TIGR01738">
    <property type="entry name" value="bioH"/>
    <property type="match status" value="1"/>
</dbReference>
<evidence type="ECO:0000256" key="1">
    <source>
        <dbReference type="ARBA" id="ARBA00022487"/>
    </source>
</evidence>
<dbReference type="Proteomes" id="UP001149607">
    <property type="component" value="Chromosome"/>
</dbReference>
<dbReference type="InterPro" id="IPR029058">
    <property type="entry name" value="AB_hydrolase_fold"/>
</dbReference>
<dbReference type="InterPro" id="IPR000073">
    <property type="entry name" value="AB_hydrolase_1"/>
</dbReference>
<dbReference type="GO" id="GO:0090499">
    <property type="term" value="F:pimelyl-[acyl-carrier protein] methyl ester esterase activity"/>
    <property type="evidence" value="ECO:0007669"/>
    <property type="project" value="UniProtKB-EC"/>
</dbReference>
<organism evidence="6">
    <name type="scientific">Neisseria leonii</name>
    <dbReference type="NCBI Taxonomy" id="2995413"/>
    <lineage>
        <taxon>Bacteria</taxon>
        <taxon>Pseudomonadati</taxon>
        <taxon>Pseudomonadota</taxon>
        <taxon>Betaproteobacteria</taxon>
        <taxon>Neisseriales</taxon>
        <taxon>Neisseriaceae</taxon>
        <taxon>Neisseria</taxon>
    </lineage>
</organism>
<dbReference type="EC" id="3.1.1.85" evidence="6"/>
<evidence type="ECO:0000256" key="3">
    <source>
        <dbReference type="ARBA" id="ARBA00022756"/>
    </source>
</evidence>
<dbReference type="EMBL" id="CP146598">
    <property type="protein sequence ID" value="WWY02374.1"/>
    <property type="molecule type" value="Genomic_DNA"/>
</dbReference>
<protein>
    <submittedName>
        <fullName evidence="6">Pimeloyl-ACP methyl ester esterase BioH</fullName>
        <ecNumber evidence="6">3.1.1.85</ecNumber>
    </submittedName>
</protein>
<keyword evidence="3" id="KW-0093">Biotin biosynthesis</keyword>
<keyword evidence="4 6" id="KW-0378">Hydrolase</keyword>
<keyword evidence="1" id="KW-0719">Serine esterase</keyword>
<proteinExistence type="predicted"/>
<keyword evidence="8" id="KW-1185">Reference proteome</keyword>
<accession>A0A9X4IAZ4</accession>
<dbReference type="EMBL" id="JAPQFL010000003">
    <property type="protein sequence ID" value="MDD9327879.1"/>
    <property type="molecule type" value="Genomic_DNA"/>
</dbReference>
<feature type="domain" description="AB hydrolase-1" evidence="5">
    <location>
        <begin position="8"/>
        <end position="233"/>
    </location>
</feature>
<reference evidence="6" key="1">
    <citation type="submission" date="2022-10" db="EMBL/GenBank/DDBJ databases">
        <authorList>
            <person name="Boutroux M."/>
        </authorList>
    </citation>
    <scope>NUCLEOTIDE SEQUENCE</scope>
    <source>
        <strain evidence="6">51.81</strain>
    </source>
</reference>
<sequence>MAHSGKKLYLIHGWAANRHIFDGWAAHFPGDWQITALNLPGHGGAPFDGVFDVAAAADGLAAQMDDGALVLGWSLGGLAALFLAARHPRKVRGLCLCASFAKFLAAEDYPEGLAPTSLVKMADCFEQDYHKYMQQFVQMQFLYAKERQAAVMAQLFPALTAGGAPAALRAALDGAAHADARGLLADICVPVLLVYGGKDRITPVRLGEYLQRHLPDARLEIIGQAAHAPFLSHADGFAALLAGFAQTRVWPQAV</sequence>
<reference evidence="7" key="2">
    <citation type="submission" date="2024-02" db="EMBL/GenBank/DDBJ databases">
        <title>Neisseria leonii sp. nov.</title>
        <authorList>
            <person name="Boutroux M."/>
            <person name="Favre-Rochex S."/>
            <person name="Gorgette O."/>
            <person name="Touak G."/>
            <person name="Muhle E."/>
            <person name="Chesneau O."/>
            <person name="Clermont D."/>
            <person name="Rahi P."/>
        </authorList>
    </citation>
    <scope>NUCLEOTIDE SEQUENCE</scope>
    <source>
        <strain evidence="7">51.81</strain>
    </source>
</reference>
<dbReference type="RefSeq" id="WP_274585042.1">
    <property type="nucleotide sequence ID" value="NZ_CP146598.1"/>
</dbReference>
<evidence type="ECO:0000256" key="4">
    <source>
        <dbReference type="ARBA" id="ARBA00022801"/>
    </source>
</evidence>
<evidence type="ECO:0000256" key="2">
    <source>
        <dbReference type="ARBA" id="ARBA00022490"/>
    </source>
</evidence>
<dbReference type="Pfam" id="PF00561">
    <property type="entry name" value="Abhydrolase_1"/>
    <property type="match status" value="1"/>
</dbReference>
<keyword evidence="2" id="KW-0963">Cytoplasm</keyword>
<dbReference type="SUPFAM" id="SSF53474">
    <property type="entry name" value="alpha/beta-Hydrolases"/>
    <property type="match status" value="1"/>
</dbReference>
<dbReference type="Gene3D" id="3.40.50.1820">
    <property type="entry name" value="alpha/beta hydrolase"/>
    <property type="match status" value="1"/>
</dbReference>
<dbReference type="InterPro" id="IPR050266">
    <property type="entry name" value="AB_hydrolase_sf"/>
</dbReference>
<evidence type="ECO:0000259" key="5">
    <source>
        <dbReference type="Pfam" id="PF00561"/>
    </source>
</evidence>